<evidence type="ECO:0000256" key="1">
    <source>
        <dbReference type="SAM" id="MobiDB-lite"/>
    </source>
</evidence>
<evidence type="ECO:0000313" key="3">
    <source>
        <dbReference type="Proteomes" id="UP000054485"/>
    </source>
</evidence>
<dbReference type="EMBL" id="KN835357">
    <property type="protein sequence ID" value="KIK39125.1"/>
    <property type="molecule type" value="Genomic_DNA"/>
</dbReference>
<keyword evidence="3" id="KW-1185">Reference proteome</keyword>
<dbReference type="InParanoid" id="A0A0C9ZNB8"/>
<accession>A0A0C9ZNB8</accession>
<feature type="compositionally biased region" description="Polar residues" evidence="1">
    <location>
        <begin position="125"/>
        <end position="134"/>
    </location>
</feature>
<dbReference type="HOGENOM" id="CLU_1897581_0_0_1"/>
<evidence type="ECO:0000313" key="2">
    <source>
        <dbReference type="EMBL" id="KIK39125.1"/>
    </source>
</evidence>
<feature type="compositionally biased region" description="Basic residues" evidence="1">
    <location>
        <begin position="94"/>
        <end position="122"/>
    </location>
</feature>
<proteinExistence type="predicted"/>
<name>A0A0C9ZNB8_9AGAM</name>
<reference evidence="2 3" key="1">
    <citation type="submission" date="2014-04" db="EMBL/GenBank/DDBJ databases">
        <authorList>
            <consortium name="DOE Joint Genome Institute"/>
            <person name="Kuo A."/>
            <person name="Ruytinx J."/>
            <person name="Rineau F."/>
            <person name="Colpaert J."/>
            <person name="Kohler A."/>
            <person name="Nagy L.G."/>
            <person name="Floudas D."/>
            <person name="Copeland A."/>
            <person name="Barry K.W."/>
            <person name="Cichocki N."/>
            <person name="Veneault-Fourrey C."/>
            <person name="LaButti K."/>
            <person name="Lindquist E.A."/>
            <person name="Lipzen A."/>
            <person name="Lundell T."/>
            <person name="Morin E."/>
            <person name="Murat C."/>
            <person name="Sun H."/>
            <person name="Tunlid A."/>
            <person name="Henrissat B."/>
            <person name="Grigoriev I.V."/>
            <person name="Hibbett D.S."/>
            <person name="Martin F."/>
            <person name="Nordberg H.P."/>
            <person name="Cantor M.N."/>
            <person name="Hua S.X."/>
        </authorList>
    </citation>
    <scope>NUCLEOTIDE SEQUENCE [LARGE SCALE GENOMIC DNA]</scope>
    <source>
        <strain evidence="2 3">UH-Slu-Lm8-n1</strain>
    </source>
</reference>
<feature type="region of interest" description="Disordered" evidence="1">
    <location>
        <begin position="89"/>
        <end position="134"/>
    </location>
</feature>
<organism evidence="2 3">
    <name type="scientific">Suillus luteus UH-Slu-Lm8-n1</name>
    <dbReference type="NCBI Taxonomy" id="930992"/>
    <lineage>
        <taxon>Eukaryota</taxon>
        <taxon>Fungi</taxon>
        <taxon>Dikarya</taxon>
        <taxon>Basidiomycota</taxon>
        <taxon>Agaricomycotina</taxon>
        <taxon>Agaricomycetes</taxon>
        <taxon>Agaricomycetidae</taxon>
        <taxon>Boletales</taxon>
        <taxon>Suillineae</taxon>
        <taxon>Suillaceae</taxon>
        <taxon>Suillus</taxon>
    </lineage>
</organism>
<dbReference type="Proteomes" id="UP000054485">
    <property type="component" value="Unassembled WGS sequence"/>
</dbReference>
<gene>
    <name evidence="2" type="ORF">CY34DRAFT_349258</name>
</gene>
<dbReference type="AlphaFoldDB" id="A0A0C9ZNB8"/>
<sequence length="134" mass="15587">MSIVKTLQDDLEPRDEDLKISTWHTRSGSSRRHIHRFDELTNSVPLRAQGAEGIAVSYTKNRTAHATRYKVCRMSYVCMSMALAGAQHYNEHQKQRKMVREKKNKRKKRIKQKSNANLKKRRTTTETASTNKEA</sequence>
<protein>
    <submittedName>
        <fullName evidence="2">Uncharacterized protein</fullName>
    </submittedName>
</protein>
<reference evidence="3" key="2">
    <citation type="submission" date="2015-01" db="EMBL/GenBank/DDBJ databases">
        <title>Evolutionary Origins and Diversification of the Mycorrhizal Mutualists.</title>
        <authorList>
            <consortium name="DOE Joint Genome Institute"/>
            <consortium name="Mycorrhizal Genomics Consortium"/>
            <person name="Kohler A."/>
            <person name="Kuo A."/>
            <person name="Nagy L.G."/>
            <person name="Floudas D."/>
            <person name="Copeland A."/>
            <person name="Barry K.W."/>
            <person name="Cichocki N."/>
            <person name="Veneault-Fourrey C."/>
            <person name="LaButti K."/>
            <person name="Lindquist E.A."/>
            <person name="Lipzen A."/>
            <person name="Lundell T."/>
            <person name="Morin E."/>
            <person name="Murat C."/>
            <person name="Riley R."/>
            <person name="Ohm R."/>
            <person name="Sun H."/>
            <person name="Tunlid A."/>
            <person name="Henrissat B."/>
            <person name="Grigoriev I.V."/>
            <person name="Hibbett D.S."/>
            <person name="Martin F."/>
        </authorList>
    </citation>
    <scope>NUCLEOTIDE SEQUENCE [LARGE SCALE GENOMIC DNA]</scope>
    <source>
        <strain evidence="3">UH-Slu-Lm8-n1</strain>
    </source>
</reference>